<gene>
    <name evidence="1" type="ORF">DW687_06745</name>
</gene>
<dbReference type="EMBL" id="QUSM01000003">
    <property type="protein sequence ID" value="RGD74458.1"/>
    <property type="molecule type" value="Genomic_DNA"/>
</dbReference>
<organism evidence="1 2">
    <name type="scientific">Anaerofustis stercorihominis</name>
    <dbReference type="NCBI Taxonomy" id="214853"/>
    <lineage>
        <taxon>Bacteria</taxon>
        <taxon>Bacillati</taxon>
        <taxon>Bacillota</taxon>
        <taxon>Clostridia</taxon>
        <taxon>Eubacteriales</taxon>
        <taxon>Eubacteriaceae</taxon>
        <taxon>Anaerofustis</taxon>
    </lineage>
</organism>
<dbReference type="AlphaFoldDB" id="A0A3E3E0K7"/>
<proteinExistence type="predicted"/>
<comment type="caution">
    <text evidence="1">The sequence shown here is derived from an EMBL/GenBank/DDBJ whole genome shotgun (WGS) entry which is preliminary data.</text>
</comment>
<accession>A0A3E3E0K7</accession>
<evidence type="ECO:0000313" key="1">
    <source>
        <dbReference type="EMBL" id="RGD74458.1"/>
    </source>
</evidence>
<reference evidence="1 2" key="1">
    <citation type="submission" date="2018-08" db="EMBL/GenBank/DDBJ databases">
        <title>A genome reference for cultivated species of the human gut microbiota.</title>
        <authorList>
            <person name="Zou Y."/>
            <person name="Xue W."/>
            <person name="Luo G."/>
        </authorList>
    </citation>
    <scope>NUCLEOTIDE SEQUENCE [LARGE SCALE GENOMIC DNA]</scope>
    <source>
        <strain evidence="1 2">AM25-6</strain>
    </source>
</reference>
<dbReference type="RefSeq" id="WP_117532173.1">
    <property type="nucleotide sequence ID" value="NZ_QUSM01000003.1"/>
</dbReference>
<protein>
    <submittedName>
        <fullName evidence="1">Uncharacterized protein</fullName>
    </submittedName>
</protein>
<evidence type="ECO:0000313" key="2">
    <source>
        <dbReference type="Proteomes" id="UP000261212"/>
    </source>
</evidence>
<sequence length="94" mass="11146">MIFNYINMIGTAVNYVTYYAYMVSNIVWEYINMLYDLYLFKFSDNLGLMTIDVGWSGGSVLDTIDLRTFILYIFFSYSSFNNSFNKFDCKIEDF</sequence>
<dbReference type="Proteomes" id="UP000261212">
    <property type="component" value="Unassembled WGS sequence"/>
</dbReference>
<name>A0A3E3E0K7_9FIRM</name>